<sequence>MQVPRHLRRIRAAFKNPELDLQQQPQQLSSTVLMNGNTDTENFLTFNEIDSLRKEADNHVMSLYEFLQKINTTKPSDLKNYSKLLFHLKPATVNIQIGNISPK</sequence>
<dbReference type="EMBL" id="CAJNOK010078288">
    <property type="protein sequence ID" value="CAF1678486.1"/>
    <property type="molecule type" value="Genomic_DNA"/>
</dbReference>
<dbReference type="Proteomes" id="UP000677228">
    <property type="component" value="Unassembled WGS sequence"/>
</dbReference>
<protein>
    <submittedName>
        <fullName evidence="1">Uncharacterized protein</fullName>
    </submittedName>
</protein>
<evidence type="ECO:0000313" key="1">
    <source>
        <dbReference type="EMBL" id="CAF1678486.1"/>
    </source>
</evidence>
<comment type="caution">
    <text evidence="1">The sequence shown here is derived from an EMBL/GenBank/DDBJ whole genome shotgun (WGS) entry which is preliminary data.</text>
</comment>
<organism evidence="1 3">
    <name type="scientific">Didymodactylos carnosus</name>
    <dbReference type="NCBI Taxonomy" id="1234261"/>
    <lineage>
        <taxon>Eukaryota</taxon>
        <taxon>Metazoa</taxon>
        <taxon>Spiralia</taxon>
        <taxon>Gnathifera</taxon>
        <taxon>Rotifera</taxon>
        <taxon>Eurotatoria</taxon>
        <taxon>Bdelloidea</taxon>
        <taxon>Philodinida</taxon>
        <taxon>Philodinidae</taxon>
        <taxon>Didymodactylos</taxon>
    </lineage>
</organism>
<evidence type="ECO:0000313" key="2">
    <source>
        <dbReference type="EMBL" id="CAF4566008.1"/>
    </source>
</evidence>
<evidence type="ECO:0000313" key="3">
    <source>
        <dbReference type="Proteomes" id="UP000677228"/>
    </source>
</evidence>
<accession>A0A8S2GC50</accession>
<dbReference type="EMBL" id="CAJOBA010115441">
    <property type="protein sequence ID" value="CAF4566008.1"/>
    <property type="molecule type" value="Genomic_DNA"/>
</dbReference>
<feature type="non-terminal residue" evidence="1">
    <location>
        <position position="103"/>
    </location>
</feature>
<dbReference type="Proteomes" id="UP000682733">
    <property type="component" value="Unassembled WGS sequence"/>
</dbReference>
<name>A0A8S2GC50_9BILA</name>
<proteinExistence type="predicted"/>
<dbReference type="AlphaFoldDB" id="A0A8S2GC50"/>
<reference evidence="1" key="1">
    <citation type="submission" date="2021-02" db="EMBL/GenBank/DDBJ databases">
        <authorList>
            <person name="Nowell W R."/>
        </authorList>
    </citation>
    <scope>NUCLEOTIDE SEQUENCE</scope>
</reference>
<gene>
    <name evidence="1" type="ORF">OVA965_LOCUS45980</name>
    <name evidence="2" type="ORF">TMI583_LOCUS50042</name>
</gene>